<accession>A0ABR1U3X8</accession>
<name>A0ABR1U3X8_9PEZI</name>
<reference evidence="1 2" key="1">
    <citation type="submission" date="2023-01" db="EMBL/GenBank/DDBJ databases">
        <title>Analysis of 21 Apiospora genomes using comparative genomics revels a genus with tremendous synthesis potential of carbohydrate active enzymes and secondary metabolites.</title>
        <authorList>
            <person name="Sorensen T."/>
        </authorList>
    </citation>
    <scope>NUCLEOTIDE SEQUENCE [LARGE SCALE GENOMIC DNA]</scope>
    <source>
        <strain evidence="1 2">CBS 83171</strain>
    </source>
</reference>
<dbReference type="Proteomes" id="UP001446871">
    <property type="component" value="Unassembled WGS sequence"/>
</dbReference>
<sequence length="139" mass="14909">MDPLRNLNNRRVPGAPTPSLPYSAMASNAMTDFIYDRAWDCLPENGNIAAPFQDTRWGHPSAAGQDLCTGETLTDPLDQSFQNHVSFDTSVSEEGMIPPGTLLPNDGGGLDVGATPLSFLTPTTPYIPITPYGHVSPLH</sequence>
<keyword evidence="2" id="KW-1185">Reference proteome</keyword>
<evidence type="ECO:0000313" key="2">
    <source>
        <dbReference type="Proteomes" id="UP001446871"/>
    </source>
</evidence>
<organism evidence="1 2">
    <name type="scientific">Apiospora saccharicola</name>
    <dbReference type="NCBI Taxonomy" id="335842"/>
    <lineage>
        <taxon>Eukaryota</taxon>
        <taxon>Fungi</taxon>
        <taxon>Dikarya</taxon>
        <taxon>Ascomycota</taxon>
        <taxon>Pezizomycotina</taxon>
        <taxon>Sordariomycetes</taxon>
        <taxon>Xylariomycetidae</taxon>
        <taxon>Amphisphaeriales</taxon>
        <taxon>Apiosporaceae</taxon>
        <taxon>Apiospora</taxon>
    </lineage>
</organism>
<dbReference type="EMBL" id="JAQQWM010000008">
    <property type="protein sequence ID" value="KAK8053558.1"/>
    <property type="molecule type" value="Genomic_DNA"/>
</dbReference>
<evidence type="ECO:0000313" key="1">
    <source>
        <dbReference type="EMBL" id="KAK8053558.1"/>
    </source>
</evidence>
<proteinExistence type="predicted"/>
<comment type="caution">
    <text evidence="1">The sequence shown here is derived from an EMBL/GenBank/DDBJ whole genome shotgun (WGS) entry which is preliminary data.</text>
</comment>
<gene>
    <name evidence="1" type="ORF">PG996_012859</name>
</gene>
<protein>
    <submittedName>
        <fullName evidence="1">Uncharacterized protein</fullName>
    </submittedName>
</protein>